<name>A0A8D9EAC9_9HEMI</name>
<organism evidence="1">
    <name type="scientific">Cacopsylla melanoneura</name>
    <dbReference type="NCBI Taxonomy" id="428564"/>
    <lineage>
        <taxon>Eukaryota</taxon>
        <taxon>Metazoa</taxon>
        <taxon>Ecdysozoa</taxon>
        <taxon>Arthropoda</taxon>
        <taxon>Hexapoda</taxon>
        <taxon>Insecta</taxon>
        <taxon>Pterygota</taxon>
        <taxon>Neoptera</taxon>
        <taxon>Paraneoptera</taxon>
        <taxon>Hemiptera</taxon>
        <taxon>Sternorrhyncha</taxon>
        <taxon>Psylloidea</taxon>
        <taxon>Psyllidae</taxon>
        <taxon>Psyllinae</taxon>
        <taxon>Cacopsylla</taxon>
    </lineage>
</organism>
<sequence>MFGYFQLKCRGCHCSILFLRRPRKEVRQINSTKSSPLDEHHTTISITLGIRAVTLVVLLSKSCTYTVEIISMSNETKLCILLRYQSPRVCADHKTTISSPFKSILL</sequence>
<evidence type="ECO:0000313" key="1">
    <source>
        <dbReference type="EMBL" id="CAG6745229.1"/>
    </source>
</evidence>
<reference evidence="1" key="1">
    <citation type="submission" date="2021-05" db="EMBL/GenBank/DDBJ databases">
        <authorList>
            <person name="Alioto T."/>
            <person name="Alioto T."/>
            <person name="Gomez Garrido J."/>
        </authorList>
    </citation>
    <scope>NUCLEOTIDE SEQUENCE</scope>
</reference>
<dbReference type="AlphaFoldDB" id="A0A8D9EAC9"/>
<proteinExistence type="predicted"/>
<protein>
    <submittedName>
        <fullName evidence="1">Uncharacterized protein</fullName>
    </submittedName>
</protein>
<accession>A0A8D9EAC9</accession>
<dbReference type="EMBL" id="HBUF01488109">
    <property type="protein sequence ID" value="CAG6745229.1"/>
    <property type="molecule type" value="Transcribed_RNA"/>
</dbReference>